<keyword evidence="3 6" id="KW-0812">Transmembrane</keyword>
<evidence type="ECO:0000313" key="9">
    <source>
        <dbReference type="Proteomes" id="UP000752814"/>
    </source>
</evidence>
<organism evidence="8 9">
    <name type="scientific">Candidatus Methanomassiliicoccus intestinalis</name>
    <dbReference type="NCBI Taxonomy" id="1406512"/>
    <lineage>
        <taxon>Archaea</taxon>
        <taxon>Methanobacteriati</taxon>
        <taxon>Thermoplasmatota</taxon>
        <taxon>Thermoplasmata</taxon>
        <taxon>Methanomassiliicoccales</taxon>
        <taxon>Methanomassiliicoccaceae</taxon>
        <taxon>Methanomassiliicoccus</taxon>
    </lineage>
</organism>
<dbReference type="Proteomes" id="UP000752814">
    <property type="component" value="Unassembled WGS sequence"/>
</dbReference>
<keyword evidence="5 6" id="KW-0472">Membrane</keyword>
<accession>A0A8J8PF76</accession>
<keyword evidence="4 6" id="KW-1133">Transmembrane helix</keyword>
<sequence length="372" mass="41367">MAANVQSIKSMMKNESLLIIAAVLALVSMFFASSDVVYSEHVDLKVIVLLFCLMACVAGLNESGVFQSLFSKLTAKTVSVRKLSLMLILVCFFSSMVITNDITLITFVPLTMMFLKCIGSRRVIFIIVMETIAANLGSIVTPMGNPHNIFLYSYYDMSLETFLSTIIPFAVFSFILIVITVLLLKDYKIDASITYTDKRPDKLKTAKYVILFIISILAVINVIDYVVCLLLVLIVLLLTDRSVFRKVDYSLLLTFVFFFIFSANIGSIEEINHYIVQTIEGRELATSILLSQVISNVPTAVMLAPFTSNGIGLLVGTNLGGLGTPIASLASLISYRLYTTLRRNEKIDYLKTFFVLNISFLLILIVFATIIM</sequence>
<dbReference type="InterPro" id="IPR051475">
    <property type="entry name" value="Diverse_Ion_Transporter"/>
</dbReference>
<dbReference type="GO" id="GO:0016020">
    <property type="term" value="C:membrane"/>
    <property type="evidence" value="ECO:0007669"/>
    <property type="project" value="UniProtKB-SubCell"/>
</dbReference>
<feature type="transmembrane region" description="Helical" evidence="6">
    <location>
        <begin position="350"/>
        <end position="371"/>
    </location>
</feature>
<proteinExistence type="predicted"/>
<evidence type="ECO:0000259" key="7">
    <source>
        <dbReference type="Pfam" id="PF03600"/>
    </source>
</evidence>
<evidence type="ECO:0000313" key="8">
    <source>
        <dbReference type="EMBL" id="TQS84711.1"/>
    </source>
</evidence>
<evidence type="ECO:0000256" key="5">
    <source>
        <dbReference type="ARBA" id="ARBA00023136"/>
    </source>
</evidence>
<feature type="domain" description="Citrate transporter-like" evidence="7">
    <location>
        <begin position="20"/>
        <end position="306"/>
    </location>
</feature>
<feature type="transmembrane region" description="Helical" evidence="6">
    <location>
        <begin position="249"/>
        <end position="268"/>
    </location>
</feature>
<feature type="transmembrane region" description="Helical" evidence="6">
    <location>
        <begin position="161"/>
        <end position="184"/>
    </location>
</feature>
<evidence type="ECO:0000256" key="2">
    <source>
        <dbReference type="ARBA" id="ARBA00022448"/>
    </source>
</evidence>
<feature type="transmembrane region" description="Helical" evidence="6">
    <location>
        <begin position="46"/>
        <end position="66"/>
    </location>
</feature>
<dbReference type="EMBL" id="LVVT01000001">
    <property type="protein sequence ID" value="TQS84711.1"/>
    <property type="molecule type" value="Genomic_DNA"/>
</dbReference>
<keyword evidence="2" id="KW-0813">Transport</keyword>
<dbReference type="PANTHER" id="PTHR43568">
    <property type="entry name" value="P PROTEIN"/>
    <property type="match status" value="1"/>
</dbReference>
<feature type="transmembrane region" description="Helical" evidence="6">
    <location>
        <begin position="208"/>
        <end position="237"/>
    </location>
</feature>
<dbReference type="RefSeq" id="WP_400256250.1">
    <property type="nucleotide sequence ID" value="NZ_CAYAYE010000015.1"/>
</dbReference>
<evidence type="ECO:0000256" key="3">
    <source>
        <dbReference type="ARBA" id="ARBA00022692"/>
    </source>
</evidence>
<protein>
    <recommendedName>
        <fullName evidence="7">Citrate transporter-like domain-containing protein</fullName>
    </recommendedName>
</protein>
<dbReference type="GO" id="GO:0055085">
    <property type="term" value="P:transmembrane transport"/>
    <property type="evidence" value="ECO:0007669"/>
    <property type="project" value="InterPro"/>
</dbReference>
<name>A0A8J8PF76_9ARCH</name>
<feature type="transmembrane region" description="Helical" evidence="6">
    <location>
        <begin position="16"/>
        <end position="34"/>
    </location>
</feature>
<dbReference type="PANTHER" id="PTHR43568:SF1">
    <property type="entry name" value="P PROTEIN"/>
    <property type="match status" value="1"/>
</dbReference>
<dbReference type="InterPro" id="IPR004680">
    <property type="entry name" value="Cit_transptr-like_dom"/>
</dbReference>
<comment type="subcellular location">
    <subcellularLocation>
        <location evidence="1">Membrane</location>
        <topology evidence="1">Multi-pass membrane protein</topology>
    </subcellularLocation>
</comment>
<evidence type="ECO:0000256" key="1">
    <source>
        <dbReference type="ARBA" id="ARBA00004141"/>
    </source>
</evidence>
<feature type="transmembrane region" description="Helical" evidence="6">
    <location>
        <begin position="86"/>
        <end position="111"/>
    </location>
</feature>
<dbReference type="Pfam" id="PF03600">
    <property type="entry name" value="CitMHS"/>
    <property type="match status" value="1"/>
</dbReference>
<feature type="transmembrane region" description="Helical" evidence="6">
    <location>
        <begin position="123"/>
        <end position="141"/>
    </location>
</feature>
<dbReference type="AlphaFoldDB" id="A0A8J8PF76"/>
<evidence type="ECO:0000256" key="6">
    <source>
        <dbReference type="SAM" id="Phobius"/>
    </source>
</evidence>
<feature type="transmembrane region" description="Helical" evidence="6">
    <location>
        <begin position="319"/>
        <end position="338"/>
    </location>
</feature>
<reference evidence="8" key="1">
    <citation type="submission" date="2016-03" db="EMBL/GenBank/DDBJ databases">
        <authorList>
            <person name="Borrel G."/>
            <person name="Mccann A."/>
            <person name="O'Toole P.W."/>
        </authorList>
    </citation>
    <scope>NUCLEOTIDE SEQUENCE</scope>
    <source>
        <strain evidence="8">183</strain>
    </source>
</reference>
<gene>
    <name evidence="8" type="ORF">A3207_01370</name>
</gene>
<comment type="caution">
    <text evidence="8">The sequence shown here is derived from an EMBL/GenBank/DDBJ whole genome shotgun (WGS) entry which is preliminary data.</text>
</comment>
<evidence type="ECO:0000256" key="4">
    <source>
        <dbReference type="ARBA" id="ARBA00022989"/>
    </source>
</evidence>
<feature type="transmembrane region" description="Helical" evidence="6">
    <location>
        <begin position="288"/>
        <end position="307"/>
    </location>
</feature>